<keyword evidence="1" id="KW-1133">Transmembrane helix</keyword>
<organism evidence="2 3">
    <name type="scientific">Sphingomonas aerolata</name>
    <dbReference type="NCBI Taxonomy" id="185951"/>
    <lineage>
        <taxon>Bacteria</taxon>
        <taxon>Pseudomonadati</taxon>
        <taxon>Pseudomonadota</taxon>
        <taxon>Alphaproteobacteria</taxon>
        <taxon>Sphingomonadales</taxon>
        <taxon>Sphingomonadaceae</taxon>
        <taxon>Sphingomonas</taxon>
    </lineage>
</organism>
<keyword evidence="3" id="KW-1185">Reference proteome</keyword>
<proteinExistence type="predicted"/>
<evidence type="ECO:0000313" key="3">
    <source>
        <dbReference type="Proteomes" id="UP000240996"/>
    </source>
</evidence>
<dbReference type="AlphaFoldDB" id="A0A2T4YUX1"/>
<sequence length="79" mass="8700">MATVTARLANRLPPRLRMAMTPFLSFAIGWLALTGLIETVQNGDSFDLVKLGALIVGCVLAAFVRPIPDRYRQSPDQQE</sequence>
<reference evidence="2 3" key="1">
    <citation type="submission" date="2018-04" db="EMBL/GenBank/DDBJ databases">
        <title>Genomic Encyclopedia of Type Strains, Phase III (KMG-III): the genomes of soil and plant-associated and newly described type strains.</title>
        <authorList>
            <person name="Whitman W."/>
        </authorList>
    </citation>
    <scope>NUCLEOTIDE SEQUENCE [LARGE SCALE GENOMIC DNA]</scope>
    <source>
        <strain evidence="2 3">NW12</strain>
    </source>
</reference>
<keyword evidence="1" id="KW-0472">Membrane</keyword>
<gene>
    <name evidence="2" type="ORF">C8J24_1009</name>
</gene>
<dbReference type="EMBL" id="PZZN01000001">
    <property type="protein sequence ID" value="PTM47610.1"/>
    <property type="molecule type" value="Genomic_DNA"/>
</dbReference>
<dbReference type="Proteomes" id="UP000240996">
    <property type="component" value="Unassembled WGS sequence"/>
</dbReference>
<keyword evidence="1" id="KW-0812">Transmembrane</keyword>
<protein>
    <submittedName>
        <fullName evidence="2">Uncharacterized protein</fullName>
    </submittedName>
</protein>
<dbReference type="RefSeq" id="WP_056406931.1">
    <property type="nucleotide sequence ID" value="NZ_CP098762.1"/>
</dbReference>
<evidence type="ECO:0000256" key="1">
    <source>
        <dbReference type="SAM" id="Phobius"/>
    </source>
</evidence>
<accession>A0A2T4YUX1</accession>
<evidence type="ECO:0000313" key="2">
    <source>
        <dbReference type="EMBL" id="PTM47610.1"/>
    </source>
</evidence>
<dbReference type="GeneID" id="93688321"/>
<name>A0A2T4YUX1_9SPHN</name>
<feature type="transmembrane region" description="Helical" evidence="1">
    <location>
        <begin position="49"/>
        <end position="67"/>
    </location>
</feature>
<comment type="caution">
    <text evidence="2">The sequence shown here is derived from an EMBL/GenBank/DDBJ whole genome shotgun (WGS) entry which is preliminary data.</text>
</comment>